<dbReference type="OrthoDB" id="5502755at2"/>
<dbReference type="PANTHER" id="PTHR42995">
    <property type="entry name" value="ACETYL-COENZYME A CARBOXYLASE CARBOXYL TRANSFERASE SUBUNIT BETA, CHLOROPLASTIC"/>
    <property type="match status" value="1"/>
</dbReference>
<accession>Q478I6</accession>
<dbReference type="InterPro" id="IPR034733">
    <property type="entry name" value="AcCoA_carboxyl_beta"/>
</dbReference>
<evidence type="ECO:0000256" key="1">
    <source>
        <dbReference type="ARBA" id="ARBA00022679"/>
    </source>
</evidence>
<dbReference type="KEGG" id="dar:Daro_4018"/>
<dbReference type="GO" id="GO:0005975">
    <property type="term" value="P:carbohydrate metabolic process"/>
    <property type="evidence" value="ECO:0007669"/>
    <property type="project" value="InterPro"/>
</dbReference>
<dbReference type="STRING" id="159087.Daro_4018"/>
<feature type="domain" description="CoA carboxyltransferase N-terminal" evidence="2">
    <location>
        <begin position="1"/>
        <end position="243"/>
    </location>
</feature>
<dbReference type="GO" id="GO:0016831">
    <property type="term" value="F:carboxy-lyase activity"/>
    <property type="evidence" value="ECO:0007669"/>
    <property type="project" value="InterPro"/>
</dbReference>
<dbReference type="eggNOG" id="COG4799">
    <property type="taxonomic scope" value="Bacteria"/>
</dbReference>
<evidence type="ECO:0000259" key="2">
    <source>
        <dbReference type="PROSITE" id="PS50980"/>
    </source>
</evidence>
<dbReference type="GO" id="GO:0009317">
    <property type="term" value="C:acetyl-CoA carboxylase complex"/>
    <property type="evidence" value="ECO:0007669"/>
    <property type="project" value="InterPro"/>
</dbReference>
<dbReference type="GO" id="GO:0006633">
    <property type="term" value="P:fatty acid biosynthetic process"/>
    <property type="evidence" value="ECO:0007669"/>
    <property type="project" value="InterPro"/>
</dbReference>
<dbReference type="Gene3D" id="3.90.226.10">
    <property type="entry name" value="2-enoyl-CoA Hydratase, Chain A, domain 1"/>
    <property type="match status" value="1"/>
</dbReference>
<dbReference type="Pfam" id="PF01039">
    <property type="entry name" value="Carboxyl_trans"/>
    <property type="match status" value="1"/>
</dbReference>
<dbReference type="GO" id="GO:0016740">
    <property type="term" value="F:transferase activity"/>
    <property type="evidence" value="ECO:0007669"/>
    <property type="project" value="UniProtKB-KW"/>
</dbReference>
<dbReference type="GO" id="GO:2001295">
    <property type="term" value="P:malonyl-CoA biosynthetic process"/>
    <property type="evidence" value="ECO:0007669"/>
    <property type="project" value="TreeGrafter"/>
</dbReference>
<organism evidence="3">
    <name type="scientific">Dechloromonas aromatica (strain RCB)</name>
    <dbReference type="NCBI Taxonomy" id="159087"/>
    <lineage>
        <taxon>Bacteria</taxon>
        <taxon>Pseudomonadati</taxon>
        <taxon>Pseudomonadota</taxon>
        <taxon>Betaproteobacteria</taxon>
        <taxon>Rhodocyclales</taxon>
        <taxon>Azonexaceae</taxon>
        <taxon>Dechloromonas</taxon>
    </lineage>
</organism>
<dbReference type="PRINTS" id="PR01070">
    <property type="entry name" value="ACCCTRFRASEB"/>
</dbReference>
<dbReference type="GO" id="GO:0003989">
    <property type="term" value="F:acetyl-CoA carboxylase activity"/>
    <property type="evidence" value="ECO:0007669"/>
    <property type="project" value="InterPro"/>
</dbReference>
<dbReference type="InterPro" id="IPR000438">
    <property type="entry name" value="Acetyl_CoA_COase_Trfase_b_su"/>
</dbReference>
<dbReference type="NCBIfam" id="TIGR03133">
    <property type="entry name" value="malonate_beta"/>
    <property type="match status" value="1"/>
</dbReference>
<dbReference type="AlphaFoldDB" id="Q478I6"/>
<dbReference type="HOGENOM" id="CLU_058025_0_0_4"/>
<dbReference type="InterPro" id="IPR011762">
    <property type="entry name" value="COA_CT_N"/>
</dbReference>
<gene>
    <name evidence="3" type="ordered locus">Daro_4018</name>
</gene>
<keyword evidence="1" id="KW-0808">Transferase</keyword>
<reference evidence="3" key="1">
    <citation type="submission" date="2005-08" db="EMBL/GenBank/DDBJ databases">
        <title>Complete sequence of Dechloromonas aromatica RCB.</title>
        <authorList>
            <person name="Salinero K.K."/>
            <person name="Copeland A."/>
            <person name="Lucas S."/>
            <person name="Lapidus A."/>
            <person name="Barry K."/>
            <person name="Detter J.C."/>
            <person name="Glavina T."/>
            <person name="Hammon N."/>
            <person name="Israni S."/>
            <person name="Pitluck S."/>
            <person name="Di Bartolo G."/>
            <person name="Trong S."/>
            <person name="Schmutz J."/>
            <person name="Larimer F."/>
            <person name="Land M."/>
            <person name="Ivanova N."/>
            <person name="Richardson P."/>
        </authorList>
    </citation>
    <scope>NUCLEOTIDE SEQUENCE</scope>
    <source>
        <strain evidence="3">RCB</strain>
    </source>
</reference>
<proteinExistence type="predicted"/>
<dbReference type="InterPro" id="IPR029045">
    <property type="entry name" value="ClpP/crotonase-like_dom_sf"/>
</dbReference>
<dbReference type="PANTHER" id="PTHR42995:SF1">
    <property type="entry name" value="MALONATE DECARBOXYLASE BETA SUBUNIT"/>
    <property type="match status" value="1"/>
</dbReference>
<protein>
    <submittedName>
        <fullName evidence="3">Beta subunit of malonate decarboxylase</fullName>
    </submittedName>
</protein>
<dbReference type="InterPro" id="IPR017556">
    <property type="entry name" value="Malonate_beta"/>
</dbReference>
<dbReference type="SUPFAM" id="SSF52096">
    <property type="entry name" value="ClpP/crotonase"/>
    <property type="match status" value="1"/>
</dbReference>
<dbReference type="EMBL" id="CP000089">
    <property type="protein sequence ID" value="AAZ48745.1"/>
    <property type="molecule type" value="Genomic_DNA"/>
</dbReference>
<evidence type="ECO:0000313" key="3">
    <source>
        <dbReference type="EMBL" id="AAZ48745.1"/>
    </source>
</evidence>
<sequence>MNPSLAKHQSWFEATARKRVAGLLDAGSFNEILPPAASMPSPHLAQLDLPGAFDDGVVVGTGQLSGKPIYVIAQEGQFMGGAVGEIHGAKIVGLLRRAVAEKPAAVLFLIDSGGVRLHEANAGLIAISEIMRAVLDARAAGVPVIALVGGSCGAFGGMGIVAKLCSAILISEEGRLALSGPEVIETVAGVEEFDSKDRALVWRVTGGKHRYLMGDCAALVEDDIAAFRAGASEFVATWQEPLPSVANLRATQQRLENRLAAYATCRDGLQVWAALGVAQPEAVPLLDRDSLVALKEGLPT</sequence>
<dbReference type="NCBIfam" id="NF005530">
    <property type="entry name" value="PRK07189.1"/>
    <property type="match status" value="1"/>
</dbReference>
<dbReference type="PROSITE" id="PS50980">
    <property type="entry name" value="COA_CT_NTER"/>
    <property type="match status" value="1"/>
</dbReference>
<name>Q478I6_DECAR</name>